<proteinExistence type="predicted"/>
<dbReference type="InterPro" id="IPR009651">
    <property type="entry name" value="Met_g_lyase_put"/>
</dbReference>
<reference evidence="1 2" key="1">
    <citation type="submission" date="2021-03" db="EMBL/GenBank/DDBJ databases">
        <title>Genomic Encyclopedia of Type Strains, Phase IV (KMG-IV): sequencing the most valuable type-strain genomes for metagenomic binning, comparative biology and taxonomic classification.</title>
        <authorList>
            <person name="Goeker M."/>
        </authorList>
    </citation>
    <scope>NUCLEOTIDE SEQUENCE [LARGE SCALE GENOMIC DNA]</scope>
    <source>
        <strain evidence="1 2">DSM 27563</strain>
    </source>
</reference>
<dbReference type="RefSeq" id="WP_210060811.1">
    <property type="nucleotide sequence ID" value="NZ_JAGGLJ010000008.1"/>
</dbReference>
<keyword evidence="2" id="KW-1185">Reference proteome</keyword>
<dbReference type="PANTHER" id="PTHR46658:SF1">
    <property type="entry name" value="CYS OR MET METABOLISM PYRIDOXAL-PHOSPHATE-DEPENDENT ENZYME"/>
    <property type="match status" value="1"/>
</dbReference>
<dbReference type="Gene3D" id="3.90.1150.60">
    <property type="entry name" value="Methioning gamme-lyase, C-terminal domain"/>
    <property type="match status" value="1"/>
</dbReference>
<accession>A0ABS4KCK6</accession>
<dbReference type="InterPro" id="IPR015424">
    <property type="entry name" value="PyrdxlP-dep_Trfase"/>
</dbReference>
<dbReference type="PANTHER" id="PTHR46658">
    <property type="entry name" value="CYS OR MET METABOLISM PYRIDOXAL-PHOSPHATE-DEPENDENT ENZYME"/>
    <property type="match status" value="1"/>
</dbReference>
<protein>
    <submittedName>
        <fullName evidence="1">Cystathionine beta-lyase family protein involved in aluminum resistance</fullName>
    </submittedName>
</protein>
<name>A0ABS4KCK6_9FIRM</name>
<sequence length="432" mass="47884">MKEYKDLLFNSYNIDEKVVDYVNNLESELHEKFDALSLISEYNQVKILKAMQDNRLAATDFNWTTGYGYGDIGREKVESIFSNIFNTEDALVRPNIVSGTHAISLALLSVLQHGDHVLSGSGTPYDTLLKVIGITGNEPGNMLEQGIEYSEAELIDNKISIENIKEKLQKNTKVIMLQRSTGYSDRRAITADEFKEAIAGIKKIAPDVIIFVDNCYGEFTDLYEPSDFGADIMAGSLIKNPGGGLAFSGGYVVGKEIYINRIANRLTAPGIGKECGLSFGMTRQILQGLFISPKVVEDAIKGALLFTKIFTNLGYDCTPSLEDKRSDIILAIKFKDPEKVKAFCQSIQEASPVDAHFLPEPWDMPGYDDPVIMAAGAFIEGSSIELSADGPMREPYYAYYQGGLTYYHAKFALIKVLQSFLDKNLINIDELI</sequence>
<evidence type="ECO:0000313" key="2">
    <source>
        <dbReference type="Proteomes" id="UP001519306"/>
    </source>
</evidence>
<dbReference type="Proteomes" id="UP001519306">
    <property type="component" value="Unassembled WGS sequence"/>
</dbReference>
<gene>
    <name evidence="1" type="ORF">J2Z71_001057</name>
</gene>
<organism evidence="1 2">
    <name type="scientific">Peptoniphilus stercorisuis</name>
    <dbReference type="NCBI Taxonomy" id="1436965"/>
    <lineage>
        <taxon>Bacteria</taxon>
        <taxon>Bacillati</taxon>
        <taxon>Bacillota</taxon>
        <taxon>Tissierellia</taxon>
        <taxon>Tissierellales</taxon>
        <taxon>Peptoniphilaceae</taxon>
        <taxon>Peptoniphilus</taxon>
    </lineage>
</organism>
<dbReference type="EMBL" id="JAGGLJ010000008">
    <property type="protein sequence ID" value="MBP2025524.1"/>
    <property type="molecule type" value="Genomic_DNA"/>
</dbReference>
<evidence type="ECO:0000313" key="1">
    <source>
        <dbReference type="EMBL" id="MBP2025524.1"/>
    </source>
</evidence>
<dbReference type="InterPro" id="IPR015421">
    <property type="entry name" value="PyrdxlP-dep_Trfase_major"/>
</dbReference>
<dbReference type="Gene3D" id="3.40.640.10">
    <property type="entry name" value="Type I PLP-dependent aspartate aminotransferase-like (Major domain)"/>
    <property type="match status" value="1"/>
</dbReference>
<dbReference type="Pfam" id="PF06838">
    <property type="entry name" value="Met_gamma_lyase"/>
    <property type="match status" value="1"/>
</dbReference>
<dbReference type="SUPFAM" id="SSF53383">
    <property type="entry name" value="PLP-dependent transferases"/>
    <property type="match status" value="1"/>
</dbReference>
<comment type="caution">
    <text evidence="1">The sequence shown here is derived from an EMBL/GenBank/DDBJ whole genome shotgun (WGS) entry which is preliminary data.</text>
</comment>